<dbReference type="AlphaFoldDB" id="A0A150X656"/>
<organism evidence="2 3">
    <name type="scientific">Roseivirga spongicola</name>
    <dbReference type="NCBI Taxonomy" id="333140"/>
    <lineage>
        <taxon>Bacteria</taxon>
        <taxon>Pseudomonadati</taxon>
        <taxon>Bacteroidota</taxon>
        <taxon>Cytophagia</taxon>
        <taxon>Cytophagales</taxon>
        <taxon>Roseivirgaceae</taxon>
        <taxon>Roseivirga</taxon>
    </lineage>
</organism>
<dbReference type="STRING" id="333140.AWW68_16165"/>
<feature type="signal peptide" evidence="1">
    <location>
        <begin position="1"/>
        <end position="20"/>
    </location>
</feature>
<accession>A0A150X656</accession>
<sequence>MRTKEIIAALLLLLAIAACSEDEPSPSFSTATYQGEISINPNNFPSGAGLNLTLGDTGKVVQLDDEAAFEWDIKIMTIRTGQGGRPGIFLFGDTQSNVNTQAVNVSENFNIGLGLSGFNAFSEVSTAMQNQLSADGTFNFDPKTDTDGSGKPDADKLATAYQSLVIGDRVVNLQEENQPVFLVKSRSGAIFKFQMVNRENGGKATLRWSRFALDVIE</sequence>
<dbReference type="EMBL" id="LRPC01000028">
    <property type="protein sequence ID" value="KYG74183.1"/>
    <property type="molecule type" value="Genomic_DNA"/>
</dbReference>
<evidence type="ECO:0000313" key="3">
    <source>
        <dbReference type="Proteomes" id="UP000075606"/>
    </source>
</evidence>
<dbReference type="Proteomes" id="UP000075606">
    <property type="component" value="Unassembled WGS sequence"/>
</dbReference>
<feature type="chain" id="PRO_5007574343" evidence="1">
    <location>
        <begin position="21"/>
        <end position="217"/>
    </location>
</feature>
<evidence type="ECO:0000313" key="2">
    <source>
        <dbReference type="EMBL" id="KYG74183.1"/>
    </source>
</evidence>
<keyword evidence="3" id="KW-1185">Reference proteome</keyword>
<dbReference type="PROSITE" id="PS51257">
    <property type="entry name" value="PROKAR_LIPOPROTEIN"/>
    <property type="match status" value="1"/>
</dbReference>
<proteinExistence type="predicted"/>
<keyword evidence="1" id="KW-0732">Signal</keyword>
<protein>
    <submittedName>
        <fullName evidence="2">Uncharacterized protein</fullName>
    </submittedName>
</protein>
<comment type="caution">
    <text evidence="2">The sequence shown here is derived from an EMBL/GenBank/DDBJ whole genome shotgun (WGS) entry which is preliminary data.</text>
</comment>
<gene>
    <name evidence="2" type="ORF">AWW68_16165</name>
</gene>
<dbReference type="RefSeq" id="WP_068223797.1">
    <property type="nucleotide sequence ID" value="NZ_LRPC01000028.1"/>
</dbReference>
<reference evidence="2 3" key="1">
    <citation type="submission" date="2016-01" db="EMBL/GenBank/DDBJ databases">
        <title>Genome sequencing of Roseivirga spongicola UST030701-084.</title>
        <authorList>
            <person name="Selvaratnam C."/>
            <person name="Thevarajoo S."/>
            <person name="Goh K.M."/>
            <person name="Ee R."/>
            <person name="Chan K.-G."/>
            <person name="Chong C.S."/>
        </authorList>
    </citation>
    <scope>NUCLEOTIDE SEQUENCE [LARGE SCALE GENOMIC DNA]</scope>
    <source>
        <strain evidence="2 3">UST030701-084</strain>
    </source>
</reference>
<name>A0A150X656_9BACT</name>
<evidence type="ECO:0000256" key="1">
    <source>
        <dbReference type="SAM" id="SignalP"/>
    </source>
</evidence>